<evidence type="ECO:0000313" key="1">
    <source>
        <dbReference type="EMBL" id="SAL07534.1"/>
    </source>
</evidence>
<accession>A0A158EL57</accession>
<reference evidence="1" key="1">
    <citation type="submission" date="2016-01" db="EMBL/GenBank/DDBJ databases">
        <authorList>
            <person name="Peeters C."/>
        </authorList>
    </citation>
    <scope>NUCLEOTIDE SEQUENCE</scope>
    <source>
        <strain evidence="1">LMG 29321</strain>
    </source>
</reference>
<keyword evidence="2" id="KW-1185">Reference proteome</keyword>
<organism evidence="1 2">
    <name type="scientific">Caballeronia calidae</name>
    <dbReference type="NCBI Taxonomy" id="1777139"/>
    <lineage>
        <taxon>Bacteria</taxon>
        <taxon>Pseudomonadati</taxon>
        <taxon>Pseudomonadota</taxon>
        <taxon>Betaproteobacteria</taxon>
        <taxon>Burkholderiales</taxon>
        <taxon>Burkholderiaceae</taxon>
        <taxon>Caballeronia</taxon>
    </lineage>
</organism>
<dbReference type="AlphaFoldDB" id="A0A158EL57"/>
<protein>
    <submittedName>
        <fullName evidence="1">Uncharacterized protein</fullName>
    </submittedName>
</protein>
<dbReference type="EMBL" id="FCOX02000241">
    <property type="protein sequence ID" value="SAL07534.1"/>
    <property type="molecule type" value="Genomic_DNA"/>
</dbReference>
<dbReference type="RefSeq" id="WP_157697905.1">
    <property type="nucleotide sequence ID" value="NZ_FCOX02000241.1"/>
</dbReference>
<proteinExistence type="predicted"/>
<comment type="caution">
    <text evidence="1">The sequence shown here is derived from an EMBL/GenBank/DDBJ whole genome shotgun (WGS) entry which is preliminary data.</text>
</comment>
<dbReference type="OrthoDB" id="8563863at2"/>
<sequence length="113" mass="13643">MKHQQKRRKCLNCGTWFVPDARNVRHQRYCSEAACRQASKAASQRQWLAKPENRDYFRGAGVPNTRDTGVVRALRRPLRYKMTAPRKSLKYRKNRRLWWGMRYKMSCRRNRPS</sequence>
<gene>
    <name evidence="1" type="ORF">AWB78_08619</name>
</gene>
<dbReference type="Proteomes" id="UP000071859">
    <property type="component" value="Unassembled WGS sequence"/>
</dbReference>
<name>A0A158EL57_9BURK</name>
<evidence type="ECO:0000313" key="2">
    <source>
        <dbReference type="Proteomes" id="UP000071859"/>
    </source>
</evidence>